<feature type="compositionally biased region" description="Low complexity" evidence="10">
    <location>
        <begin position="147"/>
        <end position="163"/>
    </location>
</feature>
<keyword evidence="6" id="KW-0238">DNA-binding</keyword>
<sequence length="304" mass="33465">MAPLEDGNGNGNGNGQRVTPFLTKTYQLVDDHSIDEVISWNTDGTSFVVWRPAEFARDILPRFFKHSNLSSFVRQLNTYGFRKVSDRWEFTNENFRRNEKRLLREIRRRQKFSPTRAAQAADGTASSPANSSDEQVTSSGSPPPMPSAVSGSGTTSNSNGASTLEEENHRLRLENKRLSQELTRMKKLCGNIFNLVSDFNSTNTADAKDESGPSQILELMPASKLLESGCVEGSSTKLFGVSIRAEVGSRNVAVSDDMDLDMNSGMPEPGRGIRDSMVSLALRAAGTENEMPWDEDAENADEDS</sequence>
<dbReference type="InterPro" id="IPR000232">
    <property type="entry name" value="HSF_DNA-bd"/>
</dbReference>
<comment type="similarity">
    <text evidence="9">Belongs to the HSF family.</text>
</comment>
<dbReference type="AlphaFoldDB" id="A0AAV8BUI9"/>
<proteinExistence type="inferred from homology"/>
<dbReference type="Pfam" id="PF00447">
    <property type="entry name" value="HSF_DNA-bind"/>
    <property type="match status" value="1"/>
</dbReference>
<evidence type="ECO:0000256" key="6">
    <source>
        <dbReference type="ARBA" id="ARBA00023125"/>
    </source>
</evidence>
<keyword evidence="13" id="KW-1185">Reference proteome</keyword>
<dbReference type="PANTHER" id="PTHR10015:SF169">
    <property type="entry name" value="HEAT STRESS TRANSCRIPTION FACTOR B-2B"/>
    <property type="match status" value="1"/>
</dbReference>
<evidence type="ECO:0000256" key="3">
    <source>
        <dbReference type="ARBA" id="ARBA00022553"/>
    </source>
</evidence>
<dbReference type="FunFam" id="1.10.10.10:FF:000037">
    <property type="entry name" value="Heat stress transcription factor B-4"/>
    <property type="match status" value="1"/>
</dbReference>
<dbReference type="Gene3D" id="1.10.10.10">
    <property type="entry name" value="Winged helix-like DNA-binding domain superfamily/Winged helix DNA-binding domain"/>
    <property type="match status" value="1"/>
</dbReference>
<dbReference type="SUPFAM" id="SSF46785">
    <property type="entry name" value="Winged helix' DNA-binding domain"/>
    <property type="match status" value="1"/>
</dbReference>
<accession>A0AAV8BUI9</accession>
<feature type="region of interest" description="Disordered" evidence="10">
    <location>
        <begin position="108"/>
        <end position="172"/>
    </location>
</feature>
<dbReference type="GO" id="GO:0006357">
    <property type="term" value="P:regulation of transcription by RNA polymerase II"/>
    <property type="evidence" value="ECO:0007669"/>
    <property type="project" value="TreeGrafter"/>
</dbReference>
<dbReference type="GO" id="GO:0000978">
    <property type="term" value="F:RNA polymerase II cis-regulatory region sequence-specific DNA binding"/>
    <property type="evidence" value="ECO:0007669"/>
    <property type="project" value="TreeGrafter"/>
</dbReference>
<evidence type="ECO:0000256" key="9">
    <source>
        <dbReference type="RuleBase" id="RU004020"/>
    </source>
</evidence>
<dbReference type="GO" id="GO:0003700">
    <property type="term" value="F:DNA-binding transcription factor activity"/>
    <property type="evidence" value="ECO:0007669"/>
    <property type="project" value="InterPro"/>
</dbReference>
<evidence type="ECO:0000313" key="12">
    <source>
        <dbReference type="EMBL" id="KAJ4746793.1"/>
    </source>
</evidence>
<keyword evidence="5 12" id="KW-0346">Stress response</keyword>
<keyword evidence="7" id="KW-0804">Transcription</keyword>
<evidence type="ECO:0000313" key="13">
    <source>
        <dbReference type="Proteomes" id="UP001140206"/>
    </source>
</evidence>
<protein>
    <submittedName>
        <fullName evidence="12">Heat shock transcription factor</fullName>
    </submittedName>
</protein>
<keyword evidence="3" id="KW-0597">Phosphoprotein</keyword>
<feature type="compositionally biased region" description="Acidic residues" evidence="10">
    <location>
        <begin position="291"/>
        <end position="304"/>
    </location>
</feature>
<evidence type="ECO:0000256" key="8">
    <source>
        <dbReference type="ARBA" id="ARBA00023242"/>
    </source>
</evidence>
<name>A0AAV8BUI9_9POAL</name>
<evidence type="ECO:0000256" key="7">
    <source>
        <dbReference type="ARBA" id="ARBA00023163"/>
    </source>
</evidence>
<evidence type="ECO:0000256" key="10">
    <source>
        <dbReference type="SAM" id="MobiDB-lite"/>
    </source>
</evidence>
<gene>
    <name evidence="12" type="ORF">LUZ62_081198</name>
</gene>
<reference evidence="12" key="1">
    <citation type="submission" date="2022-08" db="EMBL/GenBank/DDBJ databases">
        <authorList>
            <person name="Marques A."/>
        </authorList>
    </citation>
    <scope>NUCLEOTIDE SEQUENCE</scope>
    <source>
        <strain evidence="12">RhyPub2mFocal</strain>
        <tissue evidence="12">Leaves</tissue>
    </source>
</reference>
<dbReference type="GO" id="GO:0005634">
    <property type="term" value="C:nucleus"/>
    <property type="evidence" value="ECO:0007669"/>
    <property type="project" value="UniProtKB-SubCell"/>
</dbReference>
<dbReference type="PROSITE" id="PS00434">
    <property type="entry name" value="HSF_DOMAIN"/>
    <property type="match status" value="1"/>
</dbReference>
<organism evidence="12 13">
    <name type="scientific">Rhynchospora pubera</name>
    <dbReference type="NCBI Taxonomy" id="906938"/>
    <lineage>
        <taxon>Eukaryota</taxon>
        <taxon>Viridiplantae</taxon>
        <taxon>Streptophyta</taxon>
        <taxon>Embryophyta</taxon>
        <taxon>Tracheophyta</taxon>
        <taxon>Spermatophyta</taxon>
        <taxon>Magnoliopsida</taxon>
        <taxon>Liliopsida</taxon>
        <taxon>Poales</taxon>
        <taxon>Cyperaceae</taxon>
        <taxon>Cyperoideae</taxon>
        <taxon>Rhynchosporeae</taxon>
        <taxon>Rhynchospora</taxon>
    </lineage>
</organism>
<comment type="caution">
    <text evidence="12">The sequence shown here is derived from an EMBL/GenBank/DDBJ whole genome shotgun (WGS) entry which is preliminary data.</text>
</comment>
<evidence type="ECO:0000259" key="11">
    <source>
        <dbReference type="PROSITE" id="PS00434"/>
    </source>
</evidence>
<feature type="compositionally biased region" description="Polar residues" evidence="10">
    <location>
        <begin position="124"/>
        <end position="140"/>
    </location>
</feature>
<comment type="subcellular location">
    <subcellularLocation>
        <location evidence="1">Nucleus</location>
    </subcellularLocation>
</comment>
<dbReference type="SMART" id="SM00415">
    <property type="entry name" value="HSF"/>
    <property type="match status" value="1"/>
</dbReference>
<dbReference type="EMBL" id="JAMFTS010000005">
    <property type="protein sequence ID" value="KAJ4746793.1"/>
    <property type="molecule type" value="Genomic_DNA"/>
</dbReference>
<keyword evidence="4" id="KW-0805">Transcription regulation</keyword>
<dbReference type="PANTHER" id="PTHR10015">
    <property type="entry name" value="HEAT SHOCK TRANSCRIPTION FACTOR"/>
    <property type="match status" value="1"/>
</dbReference>
<feature type="region of interest" description="Disordered" evidence="10">
    <location>
        <begin position="285"/>
        <end position="304"/>
    </location>
</feature>
<evidence type="ECO:0000256" key="1">
    <source>
        <dbReference type="ARBA" id="ARBA00004123"/>
    </source>
</evidence>
<dbReference type="InterPro" id="IPR036388">
    <property type="entry name" value="WH-like_DNA-bd_sf"/>
</dbReference>
<keyword evidence="8" id="KW-0539">Nucleus</keyword>
<feature type="domain" description="HSF-type DNA-binding" evidence="11">
    <location>
        <begin position="60"/>
        <end position="84"/>
    </location>
</feature>
<evidence type="ECO:0000256" key="5">
    <source>
        <dbReference type="ARBA" id="ARBA00023016"/>
    </source>
</evidence>
<comment type="subunit">
    <text evidence="2">Homotrimer.</text>
</comment>
<dbReference type="InterPro" id="IPR036390">
    <property type="entry name" value="WH_DNA-bd_sf"/>
</dbReference>
<dbReference type="PRINTS" id="PR00056">
    <property type="entry name" value="HSFDOMAIN"/>
</dbReference>
<evidence type="ECO:0000256" key="2">
    <source>
        <dbReference type="ARBA" id="ARBA00011233"/>
    </source>
</evidence>
<dbReference type="Proteomes" id="UP001140206">
    <property type="component" value="Chromosome 5"/>
</dbReference>
<evidence type="ECO:0000256" key="4">
    <source>
        <dbReference type="ARBA" id="ARBA00023015"/>
    </source>
</evidence>